<dbReference type="AlphaFoldDB" id="A0A151JRT5"/>
<dbReference type="STRING" id="471704.A0A151JRT5"/>
<dbReference type="EMBL" id="KQ978576">
    <property type="protein sequence ID" value="KYN30066.1"/>
    <property type="molecule type" value="Genomic_DNA"/>
</dbReference>
<evidence type="ECO:0000313" key="2">
    <source>
        <dbReference type="Proteomes" id="UP000078492"/>
    </source>
</evidence>
<name>A0A151JRT5_9HYME</name>
<sequence length="127" mass="14800">MQNSCLRFSYNVRKYDHISPSFLRSSWLKVHQRFVLHLCCLVFRLLRSGIPRYLRSLLNLNSALHTENTPVTRCHDSLSFPRHRTSKFKAAFSYTATKFYNVLPSFIRSSPSLHSFRSAAAKFISTL</sequence>
<evidence type="ECO:0000313" key="1">
    <source>
        <dbReference type="EMBL" id="KYN30066.1"/>
    </source>
</evidence>
<protein>
    <submittedName>
        <fullName evidence="1">Uncharacterized protein</fullName>
    </submittedName>
</protein>
<organism evidence="1 2">
    <name type="scientific">Trachymyrmex cornetzi</name>
    <dbReference type="NCBI Taxonomy" id="471704"/>
    <lineage>
        <taxon>Eukaryota</taxon>
        <taxon>Metazoa</taxon>
        <taxon>Ecdysozoa</taxon>
        <taxon>Arthropoda</taxon>
        <taxon>Hexapoda</taxon>
        <taxon>Insecta</taxon>
        <taxon>Pterygota</taxon>
        <taxon>Neoptera</taxon>
        <taxon>Endopterygota</taxon>
        <taxon>Hymenoptera</taxon>
        <taxon>Apocrita</taxon>
        <taxon>Aculeata</taxon>
        <taxon>Formicoidea</taxon>
        <taxon>Formicidae</taxon>
        <taxon>Myrmicinae</taxon>
        <taxon>Trachymyrmex</taxon>
    </lineage>
</organism>
<accession>A0A151JRT5</accession>
<reference evidence="1 2" key="1">
    <citation type="submission" date="2015-09" db="EMBL/GenBank/DDBJ databases">
        <title>Trachymyrmex cornetzi WGS genome.</title>
        <authorList>
            <person name="Nygaard S."/>
            <person name="Hu H."/>
            <person name="Boomsma J."/>
            <person name="Zhang G."/>
        </authorList>
    </citation>
    <scope>NUCLEOTIDE SEQUENCE [LARGE SCALE GENOMIC DNA]</scope>
    <source>
        <strain evidence="1">Tcor2-1</strain>
        <tissue evidence="1">Whole body</tissue>
    </source>
</reference>
<proteinExistence type="predicted"/>
<dbReference type="Proteomes" id="UP000078492">
    <property type="component" value="Unassembled WGS sequence"/>
</dbReference>
<keyword evidence="2" id="KW-1185">Reference proteome</keyword>
<gene>
    <name evidence="1" type="ORF">ALC57_00476</name>
</gene>